<proteinExistence type="predicted"/>
<protein>
    <recommendedName>
        <fullName evidence="4">DUF1836 domain-containing protein</fullName>
    </recommendedName>
</protein>
<reference evidence="2 3" key="1">
    <citation type="submission" date="2016-11" db="EMBL/GenBank/DDBJ databases">
        <authorList>
            <person name="Varghese N."/>
            <person name="Submissions S."/>
        </authorList>
    </citation>
    <scope>NUCLEOTIDE SEQUENCE [LARGE SCALE GENOMIC DNA]</scope>
    <source>
        <strain evidence="2 3">DSM 19027</strain>
    </source>
</reference>
<dbReference type="AlphaFoldDB" id="A0A1M6H4Z7"/>
<gene>
    <name evidence="2" type="ORF">SAMN05444373_102922</name>
</gene>
<feature type="compositionally biased region" description="Basic and acidic residues" evidence="1">
    <location>
        <begin position="191"/>
        <end position="201"/>
    </location>
</feature>
<dbReference type="RefSeq" id="WP_149678903.1">
    <property type="nucleotide sequence ID" value="NZ_FQZP01000029.1"/>
</dbReference>
<sequence>MEPDGIRKEMDTWFSDLKDHRTPDWDALPDLDLYMDQVITYLERQLRIFSLDGEDRLITSSMINNYVKHNLMPRPVQKKYSREHLAYLIAISALKEVLPITDISNIIRHQTESTDMVEFYNRFRSIQDDVLRATARRVEEEFLKNHEDTGSAADALGMLALKLAYEAGANILAAKRLIRMLCSPEKTQGNPEKDKGSDRKPDKKKKTALVESGSSNNPE</sequence>
<accession>A0A1M6H4Z7</accession>
<dbReference type="EMBL" id="FQZP01000029">
    <property type="protein sequence ID" value="SHJ17159.1"/>
    <property type="molecule type" value="Genomic_DNA"/>
</dbReference>
<evidence type="ECO:0000313" key="2">
    <source>
        <dbReference type="EMBL" id="SHJ17159.1"/>
    </source>
</evidence>
<feature type="region of interest" description="Disordered" evidence="1">
    <location>
        <begin position="183"/>
        <end position="219"/>
    </location>
</feature>
<evidence type="ECO:0000256" key="1">
    <source>
        <dbReference type="SAM" id="MobiDB-lite"/>
    </source>
</evidence>
<dbReference type="OrthoDB" id="3191472at2"/>
<keyword evidence="3" id="KW-1185">Reference proteome</keyword>
<dbReference type="InterPro" id="IPR014975">
    <property type="entry name" value="DUF1836"/>
</dbReference>
<dbReference type="Proteomes" id="UP000324781">
    <property type="component" value="Unassembled WGS sequence"/>
</dbReference>
<organism evidence="2 3">
    <name type="scientific">Thermoclostridium caenicola</name>
    <dbReference type="NCBI Taxonomy" id="659425"/>
    <lineage>
        <taxon>Bacteria</taxon>
        <taxon>Bacillati</taxon>
        <taxon>Bacillota</taxon>
        <taxon>Clostridia</taxon>
        <taxon>Eubacteriales</taxon>
        <taxon>Oscillospiraceae</taxon>
        <taxon>Thermoclostridium</taxon>
    </lineage>
</organism>
<dbReference type="PANTHER" id="PTHR40056:SF1">
    <property type="entry name" value="DUF1836 DOMAIN-CONTAINING PROTEIN"/>
    <property type="match status" value="1"/>
</dbReference>
<name>A0A1M6H4Z7_9FIRM</name>
<evidence type="ECO:0008006" key="4">
    <source>
        <dbReference type="Google" id="ProtNLM"/>
    </source>
</evidence>
<dbReference type="Pfam" id="PF08876">
    <property type="entry name" value="DUF1836"/>
    <property type="match status" value="1"/>
</dbReference>
<dbReference type="PANTHER" id="PTHR40056">
    <property type="entry name" value="HYPOTHETICAL CYTOSOLIC PROTEIN"/>
    <property type="match status" value="1"/>
</dbReference>
<evidence type="ECO:0000313" key="3">
    <source>
        <dbReference type="Proteomes" id="UP000324781"/>
    </source>
</evidence>